<evidence type="ECO:0000256" key="1">
    <source>
        <dbReference type="SAM" id="MobiDB-lite"/>
    </source>
</evidence>
<feature type="compositionally biased region" description="Basic residues" evidence="1">
    <location>
        <begin position="91"/>
        <end position="102"/>
    </location>
</feature>
<protein>
    <submittedName>
        <fullName evidence="2">Uncharacterized protein</fullName>
    </submittedName>
</protein>
<accession>A0A3G8F2V5</accession>
<sequence>MSNTVLYREGKNKHYWHKYFAKSAVFADEDVEKALKSGEWYRHPSEVPQPGDVRPQDVKPAAPESHEAAPLVQSHYQAVKAPSDATEKAPAKTKKPAAKKGK</sequence>
<feature type="region of interest" description="Disordered" evidence="1">
    <location>
        <begin position="40"/>
        <end position="102"/>
    </location>
</feature>
<evidence type="ECO:0000313" key="2">
    <source>
        <dbReference type="EMBL" id="AZF88660.1"/>
    </source>
</evidence>
<proteinExistence type="predicted"/>
<evidence type="ECO:0000313" key="3">
    <source>
        <dbReference type="Proteomes" id="UP000279721"/>
    </source>
</evidence>
<organism evidence="2 3">
    <name type="scientific">Escherichia phage Skarpretter</name>
    <dbReference type="NCBI Taxonomy" id="2488654"/>
    <lineage>
        <taxon>Viruses</taxon>
        <taxon>Duplodnaviria</taxon>
        <taxon>Heunggongvirae</taxon>
        <taxon>Uroviricota</taxon>
        <taxon>Caudoviricetes</taxon>
        <taxon>Skarprettervirus</taxon>
        <taxon>Skarprettervirus skarpretter</taxon>
    </lineage>
</organism>
<name>A0A3G8F2V5_9CAUD</name>
<keyword evidence="3" id="KW-1185">Reference proteome</keyword>
<dbReference type="RefSeq" id="YP_009816893.1">
    <property type="nucleotide sequence ID" value="NC_048112.1"/>
</dbReference>
<dbReference type="EMBL" id="MK105855">
    <property type="protein sequence ID" value="AZF88660.1"/>
    <property type="molecule type" value="Genomic_DNA"/>
</dbReference>
<dbReference type="KEGG" id="vg:55008205"/>
<dbReference type="GeneID" id="55008205"/>
<dbReference type="Proteomes" id="UP000279721">
    <property type="component" value="Segment"/>
</dbReference>
<reference evidence="3" key="1">
    <citation type="submission" date="2018-10" db="EMBL/GenBank/DDBJ databases">
        <authorList>
            <person name="Olsen N.S."/>
            <person name="Kot W."/>
            <person name="Hansen L.H."/>
        </authorList>
    </citation>
    <scope>NUCLEOTIDE SEQUENCE [LARGE SCALE GENOMIC DNA]</scope>
</reference>